<name>A0A212LXA6_9FIRM</name>
<keyword evidence="1" id="KW-0472">Membrane</keyword>
<evidence type="ECO:0008006" key="3">
    <source>
        <dbReference type="Google" id="ProtNLM"/>
    </source>
</evidence>
<dbReference type="EMBL" id="FMJE01000005">
    <property type="protein sequence ID" value="SCM82274.1"/>
    <property type="molecule type" value="Genomic_DNA"/>
</dbReference>
<organism evidence="2">
    <name type="scientific">uncultured Sporomusa sp</name>
    <dbReference type="NCBI Taxonomy" id="307249"/>
    <lineage>
        <taxon>Bacteria</taxon>
        <taxon>Bacillati</taxon>
        <taxon>Bacillota</taxon>
        <taxon>Negativicutes</taxon>
        <taxon>Selenomonadales</taxon>
        <taxon>Sporomusaceae</taxon>
        <taxon>Sporomusa</taxon>
        <taxon>environmental samples</taxon>
    </lineage>
</organism>
<keyword evidence="1" id="KW-1133">Transmembrane helix</keyword>
<dbReference type="AlphaFoldDB" id="A0A212LXA6"/>
<accession>A0A212LXA6</accession>
<protein>
    <recommendedName>
        <fullName evidence="3">DUF4446 domain-containing protein</fullName>
    </recommendedName>
</protein>
<feature type="transmembrane region" description="Helical" evidence="1">
    <location>
        <begin position="20"/>
        <end position="40"/>
    </location>
</feature>
<gene>
    <name evidence="2" type="ORF">KL86SPO_50045</name>
</gene>
<proteinExistence type="predicted"/>
<evidence type="ECO:0000256" key="1">
    <source>
        <dbReference type="SAM" id="Phobius"/>
    </source>
</evidence>
<dbReference type="Pfam" id="PF14584">
    <property type="entry name" value="DUF4446"/>
    <property type="match status" value="1"/>
</dbReference>
<reference evidence="2" key="1">
    <citation type="submission" date="2016-08" db="EMBL/GenBank/DDBJ databases">
        <authorList>
            <person name="Seilhamer J.J."/>
        </authorList>
    </citation>
    <scope>NUCLEOTIDE SEQUENCE</scope>
    <source>
        <strain evidence="2">86</strain>
    </source>
</reference>
<sequence length="172" mass="19134">MTNVDLSQYTALITANLPYILLILTALIFLALLVFINISIKMNKLNKRYRRMMTGIDGGNIERLLQVHMEEVRQAVTKVNQLDGEYRRLQAVAAASVQYVGVVRFSAFEEIGSDLSFSLALLDSKRNGVVLSSIYGRSESRVYAKPVVNGQSTYLLTGEEKEAIDKALGKIS</sequence>
<dbReference type="InterPro" id="IPR027981">
    <property type="entry name" value="DUF4446"/>
</dbReference>
<keyword evidence="1" id="KW-0812">Transmembrane</keyword>
<evidence type="ECO:0000313" key="2">
    <source>
        <dbReference type="EMBL" id="SCM82274.1"/>
    </source>
</evidence>
<dbReference type="RefSeq" id="WP_288184979.1">
    <property type="nucleotide sequence ID" value="NZ_LT608335.1"/>
</dbReference>